<reference evidence="2 3" key="1">
    <citation type="submission" date="2019-10" db="EMBL/GenBank/DDBJ databases">
        <title>Cardiobacteriales fam. a chemoheterotrophic member of the order Cardiobacteriales, and proposal of Cardiobacteriales fam. nov.</title>
        <authorList>
            <person name="Wang C."/>
        </authorList>
    </citation>
    <scope>NUCLEOTIDE SEQUENCE [LARGE SCALE GENOMIC DNA]</scope>
    <source>
        <strain evidence="2 3">ML27</strain>
    </source>
</reference>
<evidence type="ECO:0000313" key="3">
    <source>
        <dbReference type="Proteomes" id="UP000471298"/>
    </source>
</evidence>
<dbReference type="Proteomes" id="UP000471298">
    <property type="component" value="Unassembled WGS sequence"/>
</dbReference>
<evidence type="ECO:0008006" key="4">
    <source>
        <dbReference type="Google" id="ProtNLM"/>
    </source>
</evidence>
<comment type="caution">
    <text evidence="2">The sequence shown here is derived from an EMBL/GenBank/DDBJ whole genome shotgun (WGS) entry which is preliminary data.</text>
</comment>
<dbReference type="EMBL" id="WHNW01000011">
    <property type="protein sequence ID" value="MPV86766.1"/>
    <property type="molecule type" value="Genomic_DNA"/>
</dbReference>
<feature type="signal peptide" evidence="1">
    <location>
        <begin position="1"/>
        <end position="26"/>
    </location>
</feature>
<organism evidence="2 3">
    <name type="scientific">Ostreibacterium oceani</name>
    <dbReference type="NCBI Taxonomy" id="2654998"/>
    <lineage>
        <taxon>Bacteria</taxon>
        <taxon>Pseudomonadati</taxon>
        <taxon>Pseudomonadota</taxon>
        <taxon>Gammaproteobacteria</taxon>
        <taxon>Cardiobacteriales</taxon>
        <taxon>Ostreibacteriaceae</taxon>
        <taxon>Ostreibacterium</taxon>
    </lineage>
</organism>
<keyword evidence="3" id="KW-1185">Reference proteome</keyword>
<evidence type="ECO:0000313" key="2">
    <source>
        <dbReference type="EMBL" id="MPV86766.1"/>
    </source>
</evidence>
<dbReference type="RefSeq" id="WP_152810760.1">
    <property type="nucleotide sequence ID" value="NZ_WHNW01000011.1"/>
</dbReference>
<name>A0A6N7F4E6_9GAMM</name>
<accession>A0A6N7F4E6</accession>
<evidence type="ECO:0000256" key="1">
    <source>
        <dbReference type="SAM" id="SignalP"/>
    </source>
</evidence>
<dbReference type="InParanoid" id="A0A6N7F4E6"/>
<dbReference type="AlphaFoldDB" id="A0A6N7F4E6"/>
<keyword evidence="1" id="KW-0732">Signal</keyword>
<sequence>MRNFLLMLLMMSLPTLNIASCLVAFAPHCQMAGIQPAAVKDLTTVNHDGKHHASHSSDCFIEANTTADATCTSAQIDVINAPIHPAQEKPQAADYLPFDFSWQHFDDDSPYAAMSFDVSAKHYLASEPSLYPATPAPYLTTQRLRI</sequence>
<protein>
    <recommendedName>
        <fullName evidence="4">DUF2946 domain-containing protein</fullName>
    </recommendedName>
</protein>
<proteinExistence type="predicted"/>
<feature type="chain" id="PRO_5026864817" description="DUF2946 domain-containing protein" evidence="1">
    <location>
        <begin position="27"/>
        <end position="146"/>
    </location>
</feature>
<gene>
    <name evidence="2" type="ORF">GCU85_08515</name>
</gene>